<dbReference type="EMBL" id="CP158266">
    <property type="protein sequence ID" value="XDJ81504.1"/>
    <property type="molecule type" value="Genomic_DNA"/>
</dbReference>
<dbReference type="EMBL" id="CP158269">
    <property type="protein sequence ID" value="XDJ86976.1"/>
    <property type="molecule type" value="Genomic_DNA"/>
</dbReference>
<dbReference type="EMBL" id="CP158261">
    <property type="protein sequence ID" value="XDJ65556.1"/>
    <property type="molecule type" value="Genomic_DNA"/>
</dbReference>
<dbReference type="AlphaFoldDB" id="A0AB39EVK8"/>
<dbReference type="EMBL" id="CP158273">
    <property type="protein sequence ID" value="XDJ95293.1"/>
    <property type="molecule type" value="Genomic_DNA"/>
</dbReference>
<organism evidence="9">
    <name type="scientific">Castellaniella ginsengisoli</name>
    <dbReference type="NCBI Taxonomy" id="546114"/>
    <lineage>
        <taxon>Bacteria</taxon>
        <taxon>Pseudomonadati</taxon>
        <taxon>Pseudomonadota</taxon>
        <taxon>Betaproteobacteria</taxon>
        <taxon>Burkholderiales</taxon>
        <taxon>Alcaligenaceae</taxon>
        <taxon>Castellaniella</taxon>
    </lineage>
</organism>
<evidence type="ECO:0000313" key="15">
    <source>
        <dbReference type="EMBL" id="XDJ90920.1"/>
    </source>
</evidence>
<evidence type="ECO:0000313" key="3">
    <source>
        <dbReference type="EMBL" id="XDJ53556.1"/>
    </source>
</evidence>
<name>A0AB39EVK8_9BURK</name>
<evidence type="ECO:0000313" key="2">
    <source>
        <dbReference type="EMBL" id="XDJ44610.1"/>
    </source>
</evidence>
<evidence type="ECO:0000313" key="18">
    <source>
        <dbReference type="EMBL" id="XDJ97941.1"/>
    </source>
</evidence>
<feature type="compositionally biased region" description="Polar residues" evidence="1">
    <location>
        <begin position="112"/>
        <end position="128"/>
    </location>
</feature>
<evidence type="ECO:0000313" key="10">
    <source>
        <dbReference type="EMBL" id="XDJ73677.1"/>
    </source>
</evidence>
<dbReference type="EMBL" id="CP158256">
    <property type="protein sequence ID" value="XDJ53556.1"/>
    <property type="molecule type" value="Genomic_DNA"/>
</dbReference>
<evidence type="ECO:0000313" key="16">
    <source>
        <dbReference type="EMBL" id="XDJ94151.1"/>
    </source>
</evidence>
<sequence length="206" mass="22256">MNTSGVNNSFAIDFSQAIASGDIQTLIQMVQSERVRLLDTQLVDQVKAVQARNDQIAKLNNVLAGLNSYASQIAGTDAGSKPKGWSNDKIRQYEMPLNDAIQDAGIADLGFQNRTGQRTPQPGETQDGSAGKLLTGTNVITGSVTKGEIDAAITKVKGLIDAESNNQQMDMLRLQSLNNKKNESVEILTNTQKKHTDANSNIIRNI</sequence>
<reference evidence="9" key="1">
    <citation type="submission" date="2024-05" db="EMBL/GenBank/DDBJ databases">
        <authorList>
            <person name="Luo Y.-C."/>
            <person name="Nicholds J."/>
            <person name="Mortimer T."/>
            <person name="Maboni G."/>
        </authorList>
    </citation>
    <scope>NUCLEOTIDE SEQUENCE</scope>
    <source>
        <strain evidence="17">124370</strain>
        <strain evidence="18">124566</strain>
        <strain evidence="16">124953</strain>
        <strain evidence="15">130308</strain>
        <strain evidence="14">130416</strain>
        <strain evidence="13">140124</strain>
        <strain evidence="12">143751</strain>
        <strain evidence="11">143769</strain>
        <strain evidence="10">143811</strain>
        <strain evidence="9">143936</strain>
        <strain evidence="8">145849</strain>
        <strain evidence="7">145850</strain>
        <strain evidence="6">145852</strain>
        <strain evidence="5">148131</strain>
        <strain evidence="4">150221</strain>
        <strain evidence="3">150964</strain>
        <strain evidence="2">153271</strain>
    </source>
</reference>
<dbReference type="EMBL" id="CP158268">
    <property type="protein sequence ID" value="XDJ84364.1"/>
    <property type="molecule type" value="Genomic_DNA"/>
</dbReference>
<evidence type="ECO:0000313" key="17">
    <source>
        <dbReference type="EMBL" id="XDJ95293.1"/>
    </source>
</evidence>
<gene>
    <name evidence="5" type="ORF">ABRY90_02785</name>
    <name evidence="8" type="ORF">ABRY91_08965</name>
    <name evidence="6" type="ORF">ABRY92_10395</name>
    <name evidence="16" type="ORF">ABRY95_03850</name>
    <name evidence="12" type="ORF">ABRY96_07250</name>
    <name evidence="10" type="ORF">ABRY97_08565</name>
    <name evidence="14" type="ORF">ABRY98_08430</name>
    <name evidence="4" type="ORF">ABRZ00_03060</name>
    <name evidence="3" type="ORF">ABRZ01_03420</name>
    <name evidence="2" type="ORF">ABRZ02_13315</name>
    <name evidence="7" type="ORF">ABRZ03_06600</name>
    <name evidence="17" type="ORF">ABRZ05_09320</name>
    <name evidence="9" type="ORF">ABRZ06_10850</name>
    <name evidence="13" type="ORF">ABRZ08_08930</name>
    <name evidence="11" type="ORF">ABRZ10_11015</name>
    <name evidence="18" type="ORF">ABRZ11_08975</name>
    <name evidence="15" type="ORF">ABRZ12_01085</name>
</gene>
<feature type="region of interest" description="Disordered" evidence="1">
    <location>
        <begin position="112"/>
        <end position="134"/>
    </location>
</feature>
<dbReference type="EMBL" id="CP158257">
    <property type="protein sequence ID" value="XDJ56170.1"/>
    <property type="molecule type" value="Genomic_DNA"/>
</dbReference>
<evidence type="ECO:0000256" key="1">
    <source>
        <dbReference type="SAM" id="MobiDB-lite"/>
    </source>
</evidence>
<dbReference type="EMBL" id="CP158259">
    <property type="protein sequence ID" value="XDJ60404.1"/>
    <property type="molecule type" value="Genomic_DNA"/>
</dbReference>
<evidence type="ECO:0000313" key="8">
    <source>
        <dbReference type="EMBL" id="XDJ65556.1"/>
    </source>
</evidence>
<dbReference type="EMBL" id="CP158272">
    <property type="protein sequence ID" value="XDJ97941.1"/>
    <property type="molecule type" value="Genomic_DNA"/>
</dbReference>
<evidence type="ECO:0000313" key="13">
    <source>
        <dbReference type="EMBL" id="XDJ84364.1"/>
    </source>
</evidence>
<evidence type="ECO:0000313" key="5">
    <source>
        <dbReference type="EMBL" id="XDJ58854.1"/>
    </source>
</evidence>
<evidence type="ECO:0000313" key="9">
    <source>
        <dbReference type="EMBL" id="XDJ71407.1"/>
    </source>
</evidence>
<dbReference type="EMBL" id="CP158271">
    <property type="protein sequence ID" value="XDJ94151.1"/>
    <property type="molecule type" value="Genomic_DNA"/>
</dbReference>
<dbReference type="EMBL" id="CP158270">
    <property type="protein sequence ID" value="XDJ90920.1"/>
    <property type="molecule type" value="Genomic_DNA"/>
</dbReference>
<evidence type="ECO:0000313" key="7">
    <source>
        <dbReference type="EMBL" id="XDJ64980.1"/>
    </source>
</evidence>
<evidence type="ECO:0000313" key="6">
    <source>
        <dbReference type="EMBL" id="XDJ60404.1"/>
    </source>
</evidence>
<evidence type="ECO:0000313" key="11">
    <source>
        <dbReference type="EMBL" id="XDJ76672.1"/>
    </source>
</evidence>
<accession>A0AB39EVK8</accession>
<evidence type="ECO:0000313" key="14">
    <source>
        <dbReference type="EMBL" id="XDJ86976.1"/>
    </source>
</evidence>
<dbReference type="EMBL" id="CP158258">
    <property type="protein sequence ID" value="XDJ58854.1"/>
    <property type="molecule type" value="Genomic_DNA"/>
</dbReference>
<dbReference type="EMBL" id="CP158260">
    <property type="protein sequence ID" value="XDJ64980.1"/>
    <property type="molecule type" value="Genomic_DNA"/>
</dbReference>
<dbReference type="EMBL" id="CP158263">
    <property type="protein sequence ID" value="XDJ71407.1"/>
    <property type="molecule type" value="Genomic_DNA"/>
</dbReference>
<protein>
    <submittedName>
        <fullName evidence="9">Uncharacterized protein</fullName>
    </submittedName>
</protein>
<evidence type="ECO:0000313" key="12">
    <source>
        <dbReference type="EMBL" id="XDJ81504.1"/>
    </source>
</evidence>
<dbReference type="EMBL" id="CP158265">
    <property type="protein sequence ID" value="XDJ76672.1"/>
    <property type="molecule type" value="Genomic_DNA"/>
</dbReference>
<evidence type="ECO:0000313" key="4">
    <source>
        <dbReference type="EMBL" id="XDJ56170.1"/>
    </source>
</evidence>
<dbReference type="RefSeq" id="WP_368641175.1">
    <property type="nucleotide sequence ID" value="NZ_CP158253.1"/>
</dbReference>
<dbReference type="KEGG" id="cgin:ABRZ00_03060"/>
<dbReference type="EMBL" id="CP158253">
    <property type="protein sequence ID" value="XDJ44610.1"/>
    <property type="molecule type" value="Genomic_DNA"/>
</dbReference>
<dbReference type="EMBL" id="CP158264">
    <property type="protein sequence ID" value="XDJ73677.1"/>
    <property type="molecule type" value="Genomic_DNA"/>
</dbReference>
<dbReference type="GeneID" id="93066480"/>
<proteinExistence type="predicted"/>